<evidence type="ECO:0000256" key="7">
    <source>
        <dbReference type="ARBA" id="ARBA00049929"/>
    </source>
</evidence>
<keyword evidence="3 8" id="KW-0547">Nucleotide-binding</keyword>
<sequence>MDETVKKYIEELKQLGIDFKVLEHPQLISVEKVQEYLGFGMSDAGATLLMKADDNFVAIIKRGDTKLDSEKVKKNLGVKNLRMANETEFAEITGVPSGAATVYLKNIPTYLDEKVLEKEYINAGSGSLLVTLRFKSEDFKKIPGIKIVDLTKIETGKISGKKTIIGKKRILSGITPSGDGTLHIGNYLGAVKQFIDFAKTHDCFLMVADLHALTTVQDKATLQKNTENLILNELALLGDLSNITFFRQSDVPMHAELTWIFNNVTPLGLLKRAHAYKDKLQKDVMEEEINLGLFNYPILMASDILLYKPDFVPVGRDQKQHIEIARDIAERFNKTFKSKIFPLPEAHIPEEVAVVMGTDGNRKMSKSLGNIIGIFDDSAVIKKQVMSTYTDPTRIHADDPGHIEGNMVFTYLDFFGDKGKVAEYKEKYKQGKVPDVEVKNYLFETLLKYFAPARQLYRELKSNPVKVKKILKEGAEKAREVAGSTMTEVRNATGLTNSYSFFEY</sequence>
<dbReference type="GO" id="GO:0005829">
    <property type="term" value="C:cytosol"/>
    <property type="evidence" value="ECO:0007669"/>
    <property type="project" value="TreeGrafter"/>
</dbReference>
<dbReference type="Gene3D" id="3.40.50.620">
    <property type="entry name" value="HUPs"/>
    <property type="match status" value="1"/>
</dbReference>
<gene>
    <name evidence="8" type="primary">trpS</name>
    <name evidence="11" type="ORF">UV73_C0004G0091</name>
</gene>
<dbReference type="SUPFAM" id="SSF55826">
    <property type="entry name" value="YbaK/ProRS associated domain"/>
    <property type="match status" value="1"/>
</dbReference>
<feature type="binding site" evidence="8">
    <location>
        <position position="355"/>
    </location>
    <ligand>
        <name>ATP</name>
        <dbReference type="ChEBI" id="CHEBI:30616"/>
    </ligand>
</feature>
<comment type="caution">
    <text evidence="8">Lacks conserved residue(s) required for the propagation of feature annotation.</text>
</comment>
<dbReference type="InterPro" id="IPR036754">
    <property type="entry name" value="YbaK/aa-tRNA-synt-asso_dom_sf"/>
</dbReference>
<dbReference type="CDD" id="cd00806">
    <property type="entry name" value="TrpRS_core"/>
    <property type="match status" value="1"/>
</dbReference>
<dbReference type="InterPro" id="IPR007214">
    <property type="entry name" value="YbaK/aa-tRNA-synth-assoc-dom"/>
</dbReference>
<dbReference type="InterPro" id="IPR024109">
    <property type="entry name" value="Trp-tRNA-ligase_bac-type"/>
</dbReference>
<dbReference type="FunFam" id="1.10.240.10:FF:000005">
    <property type="entry name" value="Tryptophan--tRNA ligase"/>
    <property type="match status" value="1"/>
</dbReference>
<feature type="binding site" evidence="8">
    <location>
        <position position="303"/>
    </location>
    <ligand>
        <name>L-tryptophan</name>
        <dbReference type="ChEBI" id="CHEBI:57912"/>
    </ligand>
</feature>
<dbReference type="Pfam" id="PF00579">
    <property type="entry name" value="tRNA-synt_1b"/>
    <property type="match status" value="1"/>
</dbReference>
<evidence type="ECO:0000256" key="6">
    <source>
        <dbReference type="ARBA" id="ARBA00023146"/>
    </source>
</evidence>
<proteinExistence type="inferred from homology"/>
<dbReference type="InterPro" id="IPR050203">
    <property type="entry name" value="Trp-tRNA_synthetase"/>
</dbReference>
<evidence type="ECO:0000256" key="2">
    <source>
        <dbReference type="ARBA" id="ARBA00022598"/>
    </source>
</evidence>
<evidence type="ECO:0000256" key="1">
    <source>
        <dbReference type="ARBA" id="ARBA00005594"/>
    </source>
</evidence>
<comment type="caution">
    <text evidence="11">The sequence shown here is derived from an EMBL/GenBank/DDBJ whole genome shotgun (WGS) entry which is preliminary data.</text>
</comment>
<accession>A0A0G1DJU5</accession>
<evidence type="ECO:0000256" key="9">
    <source>
        <dbReference type="RuleBase" id="RU363036"/>
    </source>
</evidence>
<dbReference type="PRINTS" id="PR01039">
    <property type="entry name" value="TRNASYNTHTRP"/>
</dbReference>
<dbReference type="InterPro" id="IPR002306">
    <property type="entry name" value="Trp-tRNA-ligase"/>
</dbReference>
<evidence type="ECO:0000256" key="8">
    <source>
        <dbReference type="HAMAP-Rule" id="MF_00140"/>
    </source>
</evidence>
<name>A0A0G1DJU5_9BACT</name>
<feature type="binding site" evidence="8">
    <location>
        <begin position="363"/>
        <end position="367"/>
    </location>
    <ligand>
        <name>ATP</name>
        <dbReference type="ChEBI" id="CHEBI:30616"/>
    </ligand>
</feature>
<keyword evidence="4 8" id="KW-0067">ATP-binding</keyword>
<dbReference type="Proteomes" id="UP000034894">
    <property type="component" value="Unassembled WGS sequence"/>
</dbReference>
<evidence type="ECO:0000256" key="4">
    <source>
        <dbReference type="ARBA" id="ARBA00022840"/>
    </source>
</evidence>
<evidence type="ECO:0000313" key="12">
    <source>
        <dbReference type="Proteomes" id="UP000034894"/>
    </source>
</evidence>
<evidence type="ECO:0000259" key="10">
    <source>
        <dbReference type="Pfam" id="PF04073"/>
    </source>
</evidence>
<comment type="function">
    <text evidence="8">Catalyzes the attachment of tryptophan to tRNA(Trp).</text>
</comment>
<keyword evidence="2 8" id="KW-0436">Ligase</keyword>
<dbReference type="Gene3D" id="3.90.960.10">
    <property type="entry name" value="YbaK/aminoacyl-tRNA synthetase-associated domain"/>
    <property type="match status" value="1"/>
</dbReference>
<feature type="domain" description="YbaK/aminoacyl-tRNA synthetase-associated" evidence="10">
    <location>
        <begin position="24"/>
        <end position="141"/>
    </location>
</feature>
<dbReference type="Gene3D" id="1.10.240.10">
    <property type="entry name" value="Tyrosyl-Transfer RNA Synthetase"/>
    <property type="match status" value="1"/>
</dbReference>
<dbReference type="Pfam" id="PF04073">
    <property type="entry name" value="tRNA_edit"/>
    <property type="match status" value="1"/>
</dbReference>
<dbReference type="AlphaFoldDB" id="A0A0G1DJU5"/>
<dbReference type="PANTHER" id="PTHR43766">
    <property type="entry name" value="TRYPTOPHAN--TRNA LIGASE, MITOCHONDRIAL"/>
    <property type="match status" value="1"/>
</dbReference>
<comment type="subunit">
    <text evidence="8">Homodimer.</text>
</comment>
<keyword evidence="5 8" id="KW-0648">Protein biosynthesis</keyword>
<evidence type="ECO:0000256" key="3">
    <source>
        <dbReference type="ARBA" id="ARBA00022741"/>
    </source>
</evidence>
<feature type="binding site" evidence="8">
    <location>
        <begin position="315"/>
        <end position="317"/>
    </location>
    <ligand>
        <name>ATP</name>
        <dbReference type="ChEBI" id="CHEBI:30616"/>
    </ligand>
</feature>
<dbReference type="SUPFAM" id="SSF52374">
    <property type="entry name" value="Nucleotidylyl transferase"/>
    <property type="match status" value="1"/>
</dbReference>
<dbReference type="GO" id="GO:0006436">
    <property type="term" value="P:tryptophanyl-tRNA aminoacylation"/>
    <property type="evidence" value="ECO:0007669"/>
    <property type="project" value="UniProtKB-UniRule"/>
</dbReference>
<evidence type="ECO:0000256" key="5">
    <source>
        <dbReference type="ARBA" id="ARBA00022917"/>
    </source>
</evidence>
<dbReference type="PANTHER" id="PTHR43766:SF1">
    <property type="entry name" value="TRYPTOPHAN--TRNA LIGASE, MITOCHONDRIAL"/>
    <property type="match status" value="1"/>
</dbReference>
<organism evidence="11 12">
    <name type="scientific">Candidatus Gottesmanbacteria bacterium GW2011_GWA2_43_14</name>
    <dbReference type="NCBI Taxonomy" id="1618443"/>
    <lineage>
        <taxon>Bacteria</taxon>
        <taxon>Candidatus Gottesmaniibacteriota</taxon>
    </lineage>
</organism>
<feature type="binding site" evidence="8">
    <location>
        <begin position="185"/>
        <end position="186"/>
    </location>
    <ligand>
        <name>ATP</name>
        <dbReference type="ChEBI" id="CHEBI:30616"/>
    </ligand>
</feature>
<feature type="binding site" evidence="8">
    <location>
        <begin position="175"/>
        <end position="177"/>
    </location>
    <ligand>
        <name>ATP</name>
        <dbReference type="ChEBI" id="CHEBI:30616"/>
    </ligand>
</feature>
<comment type="subcellular location">
    <subcellularLocation>
        <location evidence="8">Cytoplasm</location>
    </subcellularLocation>
</comment>
<dbReference type="GO" id="GO:0005524">
    <property type="term" value="F:ATP binding"/>
    <property type="evidence" value="ECO:0007669"/>
    <property type="project" value="UniProtKB-UniRule"/>
</dbReference>
<dbReference type="PATRIC" id="fig|1618443.3.peg.748"/>
<dbReference type="GO" id="GO:0002161">
    <property type="term" value="F:aminoacyl-tRNA deacylase activity"/>
    <property type="evidence" value="ECO:0007669"/>
    <property type="project" value="InterPro"/>
</dbReference>
<evidence type="ECO:0000313" key="11">
    <source>
        <dbReference type="EMBL" id="KKS97949.1"/>
    </source>
</evidence>
<dbReference type="GO" id="GO:0004830">
    <property type="term" value="F:tryptophan-tRNA ligase activity"/>
    <property type="evidence" value="ECO:0007669"/>
    <property type="project" value="UniProtKB-UniRule"/>
</dbReference>
<dbReference type="STRING" id="1618443.UV73_C0004G0091"/>
<dbReference type="EMBL" id="LCFP01000004">
    <property type="protein sequence ID" value="KKS97949.1"/>
    <property type="molecule type" value="Genomic_DNA"/>
</dbReference>
<dbReference type="HAMAP" id="MF_00140_B">
    <property type="entry name" value="Trp_tRNA_synth_B"/>
    <property type="match status" value="1"/>
</dbReference>
<dbReference type="NCBIfam" id="TIGR00233">
    <property type="entry name" value="trpS"/>
    <property type="match status" value="1"/>
</dbReference>
<comment type="similarity">
    <text evidence="1 8 9">Belongs to the class-I aminoacyl-tRNA synthetase family.</text>
</comment>
<protein>
    <recommendedName>
        <fullName evidence="8">Tryptophan--tRNA ligase</fullName>
        <ecNumber evidence="8">6.1.1.2</ecNumber>
    </recommendedName>
    <alternativeName>
        <fullName evidence="8">Tryptophanyl-tRNA synthetase</fullName>
        <shortName evidence="8">TrpRS</shortName>
    </alternativeName>
</protein>
<keyword evidence="6 8" id="KW-0030">Aminoacyl-tRNA synthetase</keyword>
<dbReference type="CDD" id="cd04332">
    <property type="entry name" value="YbaK_like"/>
    <property type="match status" value="1"/>
</dbReference>
<reference evidence="11 12" key="1">
    <citation type="journal article" date="2015" name="Nature">
        <title>rRNA introns, odd ribosomes, and small enigmatic genomes across a large radiation of phyla.</title>
        <authorList>
            <person name="Brown C.T."/>
            <person name="Hug L.A."/>
            <person name="Thomas B.C."/>
            <person name="Sharon I."/>
            <person name="Castelle C.J."/>
            <person name="Singh A."/>
            <person name="Wilkins M.J."/>
            <person name="Williams K.H."/>
            <person name="Banfield J.F."/>
        </authorList>
    </citation>
    <scope>NUCLEOTIDE SEQUENCE [LARGE SCALE GENOMIC DNA]</scope>
</reference>
<dbReference type="InterPro" id="IPR002305">
    <property type="entry name" value="aa-tRNA-synth_Ic"/>
</dbReference>
<feature type="short sequence motif" description="'KMSKS' region" evidence="8">
    <location>
        <begin position="363"/>
        <end position="367"/>
    </location>
</feature>
<comment type="catalytic activity">
    <reaction evidence="7 8">
        <text>tRNA(Trp) + L-tryptophan + ATP = L-tryptophyl-tRNA(Trp) + AMP + diphosphate + H(+)</text>
        <dbReference type="Rhea" id="RHEA:24080"/>
        <dbReference type="Rhea" id="RHEA-COMP:9671"/>
        <dbReference type="Rhea" id="RHEA-COMP:9705"/>
        <dbReference type="ChEBI" id="CHEBI:15378"/>
        <dbReference type="ChEBI" id="CHEBI:30616"/>
        <dbReference type="ChEBI" id="CHEBI:33019"/>
        <dbReference type="ChEBI" id="CHEBI:57912"/>
        <dbReference type="ChEBI" id="CHEBI:78442"/>
        <dbReference type="ChEBI" id="CHEBI:78535"/>
        <dbReference type="ChEBI" id="CHEBI:456215"/>
        <dbReference type="EC" id="6.1.1.2"/>
    </reaction>
</comment>
<keyword evidence="8" id="KW-0963">Cytoplasm</keyword>
<dbReference type="InterPro" id="IPR014729">
    <property type="entry name" value="Rossmann-like_a/b/a_fold"/>
</dbReference>
<dbReference type="EC" id="6.1.1.2" evidence="8"/>